<dbReference type="EMBL" id="KZ293678">
    <property type="protein sequence ID" value="PBK87467.1"/>
    <property type="molecule type" value="Genomic_DNA"/>
</dbReference>
<protein>
    <submittedName>
        <fullName evidence="1">Uncharacterized protein</fullName>
    </submittedName>
</protein>
<name>A0A2H3DEE4_ARMGA</name>
<evidence type="ECO:0000313" key="2">
    <source>
        <dbReference type="Proteomes" id="UP000217790"/>
    </source>
</evidence>
<evidence type="ECO:0000313" key="1">
    <source>
        <dbReference type="EMBL" id="PBK87467.1"/>
    </source>
</evidence>
<dbReference type="AlphaFoldDB" id="A0A2H3DEE4"/>
<gene>
    <name evidence="1" type="ORF">ARMGADRAFT_1085487</name>
</gene>
<dbReference type="InParanoid" id="A0A2H3DEE4"/>
<sequence>MSVYDGDRYGEIGPAIKLYGKFRWHSIRSAMSYLDVSTSRVVFHAWGTEHDNSLASDSLHLLSDAVDVRPIEFHLAQDKARRALHGLNGNYILEEGSDLFKNIEPPFTASQVLSTS</sequence>
<dbReference type="Proteomes" id="UP000217790">
    <property type="component" value="Unassembled WGS sequence"/>
</dbReference>
<accession>A0A2H3DEE4</accession>
<reference evidence="2" key="1">
    <citation type="journal article" date="2017" name="Nat. Ecol. Evol.">
        <title>Genome expansion and lineage-specific genetic innovations in the forest pathogenic fungi Armillaria.</title>
        <authorList>
            <person name="Sipos G."/>
            <person name="Prasanna A.N."/>
            <person name="Walter M.C."/>
            <person name="O'Connor E."/>
            <person name="Balint B."/>
            <person name="Krizsan K."/>
            <person name="Kiss B."/>
            <person name="Hess J."/>
            <person name="Varga T."/>
            <person name="Slot J."/>
            <person name="Riley R."/>
            <person name="Boka B."/>
            <person name="Rigling D."/>
            <person name="Barry K."/>
            <person name="Lee J."/>
            <person name="Mihaltcheva S."/>
            <person name="LaButti K."/>
            <person name="Lipzen A."/>
            <person name="Waldron R."/>
            <person name="Moloney N.M."/>
            <person name="Sperisen C."/>
            <person name="Kredics L."/>
            <person name="Vagvoelgyi C."/>
            <person name="Patrignani A."/>
            <person name="Fitzpatrick D."/>
            <person name="Nagy I."/>
            <person name="Doyle S."/>
            <person name="Anderson J.B."/>
            <person name="Grigoriev I.V."/>
            <person name="Gueldener U."/>
            <person name="Muensterkoetter M."/>
            <person name="Nagy L.G."/>
        </authorList>
    </citation>
    <scope>NUCLEOTIDE SEQUENCE [LARGE SCALE GENOMIC DNA]</scope>
    <source>
        <strain evidence="2">Ar21-2</strain>
    </source>
</reference>
<keyword evidence="2" id="KW-1185">Reference proteome</keyword>
<organism evidence="1 2">
    <name type="scientific">Armillaria gallica</name>
    <name type="common">Bulbous honey fungus</name>
    <name type="synonym">Armillaria bulbosa</name>
    <dbReference type="NCBI Taxonomy" id="47427"/>
    <lineage>
        <taxon>Eukaryota</taxon>
        <taxon>Fungi</taxon>
        <taxon>Dikarya</taxon>
        <taxon>Basidiomycota</taxon>
        <taxon>Agaricomycotina</taxon>
        <taxon>Agaricomycetes</taxon>
        <taxon>Agaricomycetidae</taxon>
        <taxon>Agaricales</taxon>
        <taxon>Marasmiineae</taxon>
        <taxon>Physalacriaceae</taxon>
        <taxon>Armillaria</taxon>
    </lineage>
</organism>
<proteinExistence type="predicted"/>